<sequence>MKRITHIHIHPKWYFSAALIFIAVLGGILGQQQATVPNQEIVLQFSDADISTRDAQQTIAIVEQQLERIGVVYIHVSEQEDGKMVISYYSDTNVESIKALLSKQKELALGLVSNKTSDQPLQLPSQNESFAYNLDIYEIQDGQNSVSNLGGNCAVELKSGQYRFVNPNFHIPSENSYNDDNGPILKIKVAIQCYIAIKNDDNLHKIPEVRAGPLT</sequence>
<dbReference type="AlphaFoldDB" id="A0A4R7PIK2"/>
<proteinExistence type="predicted"/>
<comment type="caution">
    <text evidence="1">The sequence shown here is derived from an EMBL/GenBank/DDBJ whole genome shotgun (WGS) entry which is preliminary data.</text>
</comment>
<dbReference type="Proteomes" id="UP000294689">
    <property type="component" value="Unassembled WGS sequence"/>
</dbReference>
<organism evidence="1 2">
    <name type="scientific">Gelidibacter sediminis</name>
    <dbReference type="NCBI Taxonomy" id="1608710"/>
    <lineage>
        <taxon>Bacteria</taxon>
        <taxon>Pseudomonadati</taxon>
        <taxon>Bacteroidota</taxon>
        <taxon>Flavobacteriia</taxon>
        <taxon>Flavobacteriales</taxon>
        <taxon>Flavobacteriaceae</taxon>
        <taxon>Gelidibacter</taxon>
    </lineage>
</organism>
<evidence type="ECO:0000313" key="1">
    <source>
        <dbReference type="EMBL" id="TDU34178.1"/>
    </source>
</evidence>
<gene>
    <name evidence="1" type="ORF">BXY82_2841</name>
</gene>
<keyword evidence="2" id="KW-1185">Reference proteome</keyword>
<protein>
    <submittedName>
        <fullName evidence="1">Uncharacterized protein</fullName>
    </submittedName>
</protein>
<name>A0A4R7PIK2_9FLAO</name>
<dbReference type="EMBL" id="SOBW01000010">
    <property type="protein sequence ID" value="TDU34178.1"/>
    <property type="molecule type" value="Genomic_DNA"/>
</dbReference>
<reference evidence="1 2" key="1">
    <citation type="submission" date="2019-03" db="EMBL/GenBank/DDBJ databases">
        <title>Genomic Encyclopedia of Archaeal and Bacterial Type Strains, Phase II (KMG-II): from individual species to whole genera.</title>
        <authorList>
            <person name="Goeker M."/>
        </authorList>
    </citation>
    <scope>NUCLEOTIDE SEQUENCE [LARGE SCALE GENOMIC DNA]</scope>
    <source>
        <strain evidence="1 2">DSM 28135</strain>
    </source>
</reference>
<dbReference type="RefSeq" id="WP_133758848.1">
    <property type="nucleotide sequence ID" value="NZ_SOBW01000010.1"/>
</dbReference>
<accession>A0A4R7PIK2</accession>
<evidence type="ECO:0000313" key="2">
    <source>
        <dbReference type="Proteomes" id="UP000294689"/>
    </source>
</evidence>
<dbReference type="OrthoDB" id="1144910at2"/>